<reference evidence="2" key="1">
    <citation type="submission" date="2022-11" db="UniProtKB">
        <authorList>
            <consortium name="WormBaseParasite"/>
        </authorList>
    </citation>
    <scope>IDENTIFICATION</scope>
</reference>
<accession>A0A915K948</accession>
<protein>
    <submittedName>
        <fullName evidence="2">Uncharacterized protein</fullName>
    </submittedName>
</protein>
<dbReference type="Proteomes" id="UP000887565">
    <property type="component" value="Unplaced"/>
</dbReference>
<sequence length="92" mass="10011">MTEKSIKGLQKAIENQSGILTHNWLQISSVPNRALSKQSRRLRAVANGSDSTTLWSQEEAVVLGSNFVVQAVAATFKKLHAARQRGEAALLP</sequence>
<evidence type="ECO:0000313" key="1">
    <source>
        <dbReference type="Proteomes" id="UP000887565"/>
    </source>
</evidence>
<keyword evidence="1" id="KW-1185">Reference proteome</keyword>
<dbReference type="AlphaFoldDB" id="A0A915K948"/>
<name>A0A915K948_ROMCU</name>
<proteinExistence type="predicted"/>
<organism evidence="1 2">
    <name type="scientific">Romanomermis culicivorax</name>
    <name type="common">Nematode worm</name>
    <dbReference type="NCBI Taxonomy" id="13658"/>
    <lineage>
        <taxon>Eukaryota</taxon>
        <taxon>Metazoa</taxon>
        <taxon>Ecdysozoa</taxon>
        <taxon>Nematoda</taxon>
        <taxon>Enoplea</taxon>
        <taxon>Dorylaimia</taxon>
        <taxon>Mermithida</taxon>
        <taxon>Mermithoidea</taxon>
        <taxon>Mermithidae</taxon>
        <taxon>Romanomermis</taxon>
    </lineage>
</organism>
<dbReference type="WBParaSite" id="nRc.2.0.1.t34412-RA">
    <property type="protein sequence ID" value="nRc.2.0.1.t34412-RA"/>
    <property type="gene ID" value="nRc.2.0.1.g34412"/>
</dbReference>
<evidence type="ECO:0000313" key="2">
    <source>
        <dbReference type="WBParaSite" id="nRc.2.0.1.t34412-RA"/>
    </source>
</evidence>